<dbReference type="InterPro" id="IPR050755">
    <property type="entry name" value="TRAFAC_YlqF/YawG_RiboMat"/>
</dbReference>
<dbReference type="PANTHER" id="PTHR11089">
    <property type="entry name" value="GTP-BINDING PROTEIN-RELATED"/>
    <property type="match status" value="1"/>
</dbReference>
<comment type="caution">
    <text evidence="4">The sequence shown here is derived from an EMBL/GenBank/DDBJ whole genome shotgun (WGS) entry which is preliminary data.</text>
</comment>
<dbReference type="GO" id="GO:0005525">
    <property type="term" value="F:GTP binding"/>
    <property type="evidence" value="ECO:0007669"/>
    <property type="project" value="UniProtKB-KW"/>
</dbReference>
<feature type="compositionally biased region" description="Basic and acidic residues" evidence="3">
    <location>
        <begin position="135"/>
        <end position="153"/>
    </location>
</feature>
<dbReference type="PANTHER" id="PTHR11089:SF9">
    <property type="entry name" value="NUCLEOLAR GTP-BINDING PROTEIN 2"/>
    <property type="match status" value="1"/>
</dbReference>
<organism evidence="4 5">
    <name type="scientific">Papaver nudicaule</name>
    <name type="common">Iceland poppy</name>
    <dbReference type="NCBI Taxonomy" id="74823"/>
    <lineage>
        <taxon>Eukaryota</taxon>
        <taxon>Viridiplantae</taxon>
        <taxon>Streptophyta</taxon>
        <taxon>Embryophyta</taxon>
        <taxon>Tracheophyta</taxon>
        <taxon>Spermatophyta</taxon>
        <taxon>Magnoliopsida</taxon>
        <taxon>Ranunculales</taxon>
        <taxon>Papaveraceae</taxon>
        <taxon>Papaveroideae</taxon>
        <taxon>Papaver</taxon>
    </lineage>
</organism>
<accession>A0AA41S4B5</accession>
<protein>
    <submittedName>
        <fullName evidence="4">Uncharacterized protein</fullName>
    </submittedName>
</protein>
<feature type="compositionally biased region" description="Acidic residues" evidence="3">
    <location>
        <begin position="105"/>
        <end position="134"/>
    </location>
</feature>
<evidence type="ECO:0000256" key="3">
    <source>
        <dbReference type="SAM" id="MobiDB-lite"/>
    </source>
</evidence>
<gene>
    <name evidence="4" type="ORF">MKW94_021523</name>
</gene>
<dbReference type="EMBL" id="JAJJMA010052363">
    <property type="protein sequence ID" value="MCL7026083.1"/>
    <property type="molecule type" value="Genomic_DNA"/>
</dbReference>
<evidence type="ECO:0000313" key="4">
    <source>
        <dbReference type="EMBL" id="MCL7026083.1"/>
    </source>
</evidence>
<keyword evidence="5" id="KW-1185">Reference proteome</keyword>
<feature type="region of interest" description="Disordered" evidence="3">
    <location>
        <begin position="91"/>
        <end position="153"/>
    </location>
</feature>
<reference evidence="4" key="1">
    <citation type="submission" date="2022-03" db="EMBL/GenBank/DDBJ databases">
        <title>A functionally conserved STORR gene fusion in Papaver species that diverged 16.8 million years ago.</title>
        <authorList>
            <person name="Catania T."/>
        </authorList>
    </citation>
    <scope>NUCLEOTIDE SEQUENCE</scope>
    <source>
        <strain evidence="4">S-191538</strain>
    </source>
</reference>
<proteinExistence type="predicted"/>
<name>A0AA41S4B5_PAPNU</name>
<dbReference type="InterPro" id="IPR023179">
    <property type="entry name" value="GTP-bd_ortho_bundle_sf"/>
</dbReference>
<dbReference type="GO" id="GO:0005730">
    <property type="term" value="C:nucleolus"/>
    <property type="evidence" value="ECO:0007669"/>
    <property type="project" value="TreeGrafter"/>
</dbReference>
<dbReference type="AlphaFoldDB" id="A0AA41S4B5"/>
<dbReference type="Gene3D" id="1.10.1580.10">
    <property type="match status" value="1"/>
</dbReference>
<evidence type="ECO:0000256" key="1">
    <source>
        <dbReference type="ARBA" id="ARBA00022741"/>
    </source>
</evidence>
<keyword evidence="1" id="KW-0547">Nucleotide-binding</keyword>
<feature type="non-terminal residue" evidence="4">
    <location>
        <position position="153"/>
    </location>
</feature>
<evidence type="ECO:0000256" key="2">
    <source>
        <dbReference type="ARBA" id="ARBA00023134"/>
    </source>
</evidence>
<keyword evidence="2" id="KW-0342">GTP-binding</keyword>
<dbReference type="Proteomes" id="UP001177140">
    <property type="component" value="Unassembled WGS sequence"/>
</dbReference>
<evidence type="ECO:0000313" key="5">
    <source>
        <dbReference type="Proteomes" id="UP001177140"/>
    </source>
</evidence>
<feature type="compositionally biased region" description="Polar residues" evidence="3">
    <location>
        <begin position="53"/>
        <end position="63"/>
    </location>
</feature>
<sequence>VDQEDFLIQLCRISGKLLKGGEPDMACVAKMVLHDWQRGRIPFFVPPPKVENASEQASTSSANDEAAVDNDRASAALRAIANVVSSQQLKSVPVQRDLFDQKELEGDDPEQGSDQEVGSESDLELGEESDEESEKDSGKEPEEELEKPTESSQ</sequence>
<feature type="region of interest" description="Disordered" evidence="3">
    <location>
        <begin position="46"/>
        <end position="70"/>
    </location>
</feature>